<dbReference type="InterPro" id="IPR051681">
    <property type="entry name" value="Ser/Thr_Kinases-Pseudokinases"/>
</dbReference>
<dbReference type="InterPro" id="IPR000719">
    <property type="entry name" value="Prot_kinase_dom"/>
</dbReference>
<dbReference type="Pfam" id="PF00069">
    <property type="entry name" value="Pkinase"/>
    <property type="match status" value="1"/>
</dbReference>
<name>A0ABX8IY49_9GAMM</name>
<dbReference type="Proteomes" id="UP000683436">
    <property type="component" value="Chromosome"/>
</dbReference>
<gene>
    <name evidence="2" type="ORF">KQ248_08460</name>
</gene>
<evidence type="ECO:0000313" key="3">
    <source>
        <dbReference type="Proteomes" id="UP000683436"/>
    </source>
</evidence>
<organism evidence="2 3">
    <name type="scientific">Stutzerimonas zhaodongensis</name>
    <dbReference type="NCBI Taxonomy" id="1176257"/>
    <lineage>
        <taxon>Bacteria</taxon>
        <taxon>Pseudomonadati</taxon>
        <taxon>Pseudomonadota</taxon>
        <taxon>Gammaproteobacteria</taxon>
        <taxon>Pseudomonadales</taxon>
        <taxon>Pseudomonadaceae</taxon>
        <taxon>Stutzerimonas</taxon>
    </lineage>
</organism>
<proteinExistence type="predicted"/>
<keyword evidence="3" id="KW-1185">Reference proteome</keyword>
<dbReference type="GO" id="GO:0016301">
    <property type="term" value="F:kinase activity"/>
    <property type="evidence" value="ECO:0007669"/>
    <property type="project" value="UniProtKB-KW"/>
</dbReference>
<keyword evidence="2" id="KW-0418">Kinase</keyword>
<reference evidence="2 3" key="1">
    <citation type="submission" date="2021-06" db="EMBL/GenBank/DDBJ databases">
        <title>Microbial metabolic specificity influences pelagic lipid remineralization.</title>
        <authorList>
            <person name="Behrendt L."/>
            <person name="Hunter J.E."/>
            <person name="Alcolombri U."/>
            <person name="Smriga S."/>
            <person name="Mincer T."/>
            <person name="Lowenstein D.P."/>
            <person name="Peaudecerf F.J."/>
            <person name="Fernandez V.I."/>
            <person name="Fredricks H."/>
            <person name="Almblad H."/>
            <person name="Harrison J.J."/>
            <person name="Stocker R."/>
            <person name="Van Mooy B.A.S."/>
        </authorList>
    </citation>
    <scope>NUCLEOTIDE SEQUENCE [LARGE SCALE GENOMIC DNA]</scope>
    <source>
        <strain evidence="2 3">A252</strain>
    </source>
</reference>
<feature type="domain" description="Protein kinase" evidence="1">
    <location>
        <begin position="17"/>
        <end position="295"/>
    </location>
</feature>
<dbReference type="SMART" id="SM00220">
    <property type="entry name" value="S_TKc"/>
    <property type="match status" value="1"/>
</dbReference>
<sequence>MRPSETTKKLMEKIVFKGRIIKELAGRGGLIYIVSQDGCSSEKVAFKTIQKFEDATPELISGFSREAENWLNFSGHYLIVTPYFVKIFQGIPLICMPYCNGDLRYLMEGHKLDFVAVLNLGLQIVRGMMVANSRGMKHHQDIKPENLLYLDLSEKYQEFPPSNVHPSVKFSVRIADFGVANAWDNGHPGGTNAYKAPEQYKPNLDEVFCPDIFAIGVVITELYQGYHPARKAPGGSPKSWGWSVLERWARSKERNFAVPQSGEAAELVQLLGKMMDADPARRPSFEHCYRVMAGLLRSVSPATLSQMELLFDYYDYSANHQKIEGELFRQVKISEIDGKKELVKEKMVFELNEVLGRDLTTHSSVLEIHHRATTLYGLCRRDLVEHEKRTLISASEYVVEFVLNNCELISSSDLYSSFAFLDPSPPKLGSNLEAKSEILSASIDRLISLKAYDAELKSKVVTGGDEIRACLLMGEAVKHWVSGNISDACFLLGQVRQLAHQEPELDELYKSWKHAEENGFAEKHKQLTAFFS</sequence>
<dbReference type="PANTHER" id="PTHR44329">
    <property type="entry name" value="SERINE/THREONINE-PROTEIN KINASE TNNI3K-RELATED"/>
    <property type="match status" value="1"/>
</dbReference>
<dbReference type="EMBL" id="CP076683">
    <property type="protein sequence ID" value="QWV18665.1"/>
    <property type="molecule type" value="Genomic_DNA"/>
</dbReference>
<dbReference type="RefSeq" id="WP_216707174.1">
    <property type="nucleotide sequence ID" value="NZ_CP076683.1"/>
</dbReference>
<evidence type="ECO:0000259" key="1">
    <source>
        <dbReference type="PROSITE" id="PS50011"/>
    </source>
</evidence>
<protein>
    <submittedName>
        <fullName evidence="2">Protein kinase</fullName>
    </submittedName>
</protein>
<keyword evidence="2" id="KW-0808">Transferase</keyword>
<accession>A0ABX8IY49</accession>
<dbReference type="PROSITE" id="PS50011">
    <property type="entry name" value="PROTEIN_KINASE_DOM"/>
    <property type="match status" value="1"/>
</dbReference>
<evidence type="ECO:0000313" key="2">
    <source>
        <dbReference type="EMBL" id="QWV18665.1"/>
    </source>
</evidence>